<gene>
    <name evidence="1" type="ORF">L195_g013131</name>
</gene>
<dbReference type="InterPro" id="IPR037665">
    <property type="entry name" value="Nucleoporin_S59-like"/>
</dbReference>
<dbReference type="EMBL" id="ASHM01008500">
    <property type="protein sequence ID" value="PNY16412.1"/>
    <property type="molecule type" value="Genomic_DNA"/>
</dbReference>
<name>A0A2K3PM97_TRIPR</name>
<dbReference type="ExpressionAtlas" id="A0A2K3PM97">
    <property type="expression patterns" value="baseline"/>
</dbReference>
<reference evidence="1 2" key="2">
    <citation type="journal article" date="2017" name="Front. Plant Sci.">
        <title>Gene Classification and Mining of Molecular Markers Useful in Red Clover (Trifolium pratense) Breeding.</title>
        <authorList>
            <person name="Istvanek J."/>
            <person name="Dluhosova J."/>
            <person name="Dluhos P."/>
            <person name="Patkova L."/>
            <person name="Nedelnik J."/>
            <person name="Repkova J."/>
        </authorList>
    </citation>
    <scope>NUCLEOTIDE SEQUENCE [LARGE SCALE GENOMIC DNA]</scope>
    <source>
        <strain evidence="2">cv. Tatra</strain>
        <tissue evidence="1">Young leaves</tissue>
    </source>
</reference>
<organism evidence="1 2">
    <name type="scientific">Trifolium pratense</name>
    <name type="common">Red clover</name>
    <dbReference type="NCBI Taxonomy" id="57577"/>
    <lineage>
        <taxon>Eukaryota</taxon>
        <taxon>Viridiplantae</taxon>
        <taxon>Streptophyta</taxon>
        <taxon>Embryophyta</taxon>
        <taxon>Tracheophyta</taxon>
        <taxon>Spermatophyta</taxon>
        <taxon>Magnoliopsida</taxon>
        <taxon>eudicotyledons</taxon>
        <taxon>Gunneridae</taxon>
        <taxon>Pentapetalae</taxon>
        <taxon>rosids</taxon>
        <taxon>fabids</taxon>
        <taxon>Fabales</taxon>
        <taxon>Fabaceae</taxon>
        <taxon>Papilionoideae</taxon>
        <taxon>50 kb inversion clade</taxon>
        <taxon>NPAAA clade</taxon>
        <taxon>Hologalegina</taxon>
        <taxon>IRL clade</taxon>
        <taxon>Trifolieae</taxon>
        <taxon>Trifolium</taxon>
    </lineage>
</organism>
<protein>
    <submittedName>
        <fullName evidence="1">Nuclear pore complex protein Nup98-Nup96-like</fullName>
    </submittedName>
</protein>
<dbReference type="AlphaFoldDB" id="A0A2K3PM97"/>
<accession>A0A2K3PM97</accession>
<evidence type="ECO:0000313" key="1">
    <source>
        <dbReference type="EMBL" id="PNY16412.1"/>
    </source>
</evidence>
<dbReference type="STRING" id="57577.A0A2K3PM97"/>
<evidence type="ECO:0000313" key="2">
    <source>
        <dbReference type="Proteomes" id="UP000236291"/>
    </source>
</evidence>
<dbReference type="GO" id="GO:0005643">
    <property type="term" value="C:nuclear pore"/>
    <property type="evidence" value="ECO:0007669"/>
    <property type="project" value="InterPro"/>
</dbReference>
<comment type="caution">
    <text evidence="1">The sequence shown here is derived from an EMBL/GenBank/DDBJ whole genome shotgun (WGS) entry which is preliminary data.</text>
</comment>
<proteinExistence type="predicted"/>
<sequence length="161" mass="17955">MPGHLSYDVTQKLQAKHAEIWRIATSMEDYKSEIENWDLGAGIYISFYLMRNKLQGDTNAMTELDSLQSKNAACQEFVSQLNESLAVWGSRLPVDARVAYSKMASQICDLLLSAVGEGATRDEQFCCFNTAFSAPIPEDLRSGHLQDAVYLFTSFLSEIPA</sequence>
<dbReference type="Proteomes" id="UP000236291">
    <property type="component" value="Unassembled WGS sequence"/>
</dbReference>
<reference evidence="1 2" key="1">
    <citation type="journal article" date="2014" name="Am. J. Bot.">
        <title>Genome assembly and annotation for red clover (Trifolium pratense; Fabaceae).</title>
        <authorList>
            <person name="Istvanek J."/>
            <person name="Jaros M."/>
            <person name="Krenek A."/>
            <person name="Repkova J."/>
        </authorList>
    </citation>
    <scope>NUCLEOTIDE SEQUENCE [LARGE SCALE GENOMIC DNA]</scope>
    <source>
        <strain evidence="2">cv. Tatra</strain>
        <tissue evidence="1">Young leaves</tissue>
    </source>
</reference>
<dbReference type="PANTHER" id="PTHR23198">
    <property type="entry name" value="NUCLEOPORIN"/>
    <property type="match status" value="1"/>
</dbReference>
<dbReference type="PANTHER" id="PTHR23198:SF26">
    <property type="entry name" value="NUCLEAR PORE COMPLEX PROTEIN NUP96"/>
    <property type="match status" value="1"/>
</dbReference>